<dbReference type="PANTHER" id="PTHR35107:SF2">
    <property type="entry name" value="EXPRESSED PROTEIN"/>
    <property type="match status" value="1"/>
</dbReference>
<protein>
    <recommendedName>
        <fullName evidence="6">Transmembrane protein</fullName>
    </recommendedName>
</protein>
<feature type="transmembrane region" description="Helical" evidence="2">
    <location>
        <begin position="114"/>
        <end position="134"/>
    </location>
</feature>
<organism evidence="4 5">
    <name type="scientific">Actinidia rufa</name>
    <dbReference type="NCBI Taxonomy" id="165716"/>
    <lineage>
        <taxon>Eukaryota</taxon>
        <taxon>Viridiplantae</taxon>
        <taxon>Streptophyta</taxon>
        <taxon>Embryophyta</taxon>
        <taxon>Tracheophyta</taxon>
        <taxon>Spermatophyta</taxon>
        <taxon>Magnoliopsida</taxon>
        <taxon>eudicotyledons</taxon>
        <taxon>Gunneridae</taxon>
        <taxon>Pentapetalae</taxon>
        <taxon>asterids</taxon>
        <taxon>Ericales</taxon>
        <taxon>Actinidiaceae</taxon>
        <taxon>Actinidia</taxon>
    </lineage>
</organism>
<feature type="region of interest" description="Disordered" evidence="1">
    <location>
        <begin position="143"/>
        <end position="163"/>
    </location>
</feature>
<feature type="compositionally biased region" description="Acidic residues" evidence="1">
    <location>
        <begin position="143"/>
        <end position="160"/>
    </location>
</feature>
<feature type="chain" id="PRO_5029672953" description="Transmembrane protein" evidence="3">
    <location>
        <begin position="26"/>
        <end position="182"/>
    </location>
</feature>
<comment type="caution">
    <text evidence="4">The sequence shown here is derived from an EMBL/GenBank/DDBJ whole genome shotgun (WGS) entry which is preliminary data.</text>
</comment>
<dbReference type="Proteomes" id="UP000585474">
    <property type="component" value="Unassembled WGS sequence"/>
</dbReference>
<evidence type="ECO:0000256" key="3">
    <source>
        <dbReference type="SAM" id="SignalP"/>
    </source>
</evidence>
<keyword evidence="2" id="KW-1133">Transmembrane helix</keyword>
<feature type="region of interest" description="Disordered" evidence="1">
    <location>
        <begin position="76"/>
        <end position="102"/>
    </location>
</feature>
<keyword evidence="5" id="KW-1185">Reference proteome</keyword>
<dbReference type="AlphaFoldDB" id="A0A7J0EMU3"/>
<feature type="compositionally biased region" description="Low complexity" evidence="1">
    <location>
        <begin position="85"/>
        <end position="99"/>
    </location>
</feature>
<evidence type="ECO:0000256" key="1">
    <source>
        <dbReference type="SAM" id="MobiDB-lite"/>
    </source>
</evidence>
<dbReference type="EMBL" id="BJWL01000005">
    <property type="protein sequence ID" value="GFY87791.1"/>
    <property type="molecule type" value="Genomic_DNA"/>
</dbReference>
<feature type="signal peptide" evidence="3">
    <location>
        <begin position="1"/>
        <end position="25"/>
    </location>
</feature>
<evidence type="ECO:0000313" key="5">
    <source>
        <dbReference type="Proteomes" id="UP000585474"/>
    </source>
</evidence>
<dbReference type="OrthoDB" id="769005at2759"/>
<evidence type="ECO:0008006" key="6">
    <source>
        <dbReference type="Google" id="ProtNLM"/>
    </source>
</evidence>
<evidence type="ECO:0000313" key="4">
    <source>
        <dbReference type="EMBL" id="GFY87791.1"/>
    </source>
</evidence>
<dbReference type="PANTHER" id="PTHR35107">
    <property type="entry name" value="EXPRESSED PROTEIN"/>
    <property type="match status" value="1"/>
</dbReference>
<name>A0A7J0EMU3_9ERIC</name>
<keyword evidence="2" id="KW-0812">Transmembrane</keyword>
<evidence type="ECO:0000256" key="2">
    <source>
        <dbReference type="SAM" id="Phobius"/>
    </source>
</evidence>
<reference evidence="4 5" key="1">
    <citation type="submission" date="2019-07" db="EMBL/GenBank/DDBJ databases">
        <title>De Novo Assembly of kiwifruit Actinidia rufa.</title>
        <authorList>
            <person name="Sugita-Konishi S."/>
            <person name="Sato K."/>
            <person name="Mori E."/>
            <person name="Abe Y."/>
            <person name="Kisaki G."/>
            <person name="Hamano K."/>
            <person name="Suezawa K."/>
            <person name="Otani M."/>
            <person name="Fukuda T."/>
            <person name="Manabe T."/>
            <person name="Gomi K."/>
            <person name="Tabuchi M."/>
            <person name="Akimitsu K."/>
            <person name="Kataoka I."/>
        </authorList>
    </citation>
    <scope>NUCLEOTIDE SEQUENCE [LARGE SCALE GENOMIC DNA]</scope>
    <source>
        <strain evidence="5">cv. Fuchu</strain>
    </source>
</reference>
<keyword evidence="3" id="KW-0732">Signal</keyword>
<sequence length="182" mass="19861">MATPTHRLLLLLSILLGLLATAATARPGRYFHPCKTLILFTSSSSSYPLNQSPNFPLENPESPSPKPRRHHLLHRVQSSTPNPPSSLRTPPSSSIAPPSTKRIDLCHSDSTPPWGLLGCGAITATTFYLMWSLLAGNRFDFRDSDDEYDEEDSDDGEYDDVSPKKMGYVAIPVAAAPAKEVA</sequence>
<accession>A0A7J0EMU3</accession>
<keyword evidence="2" id="KW-0472">Membrane</keyword>
<gene>
    <name evidence="4" type="ORF">Acr_05g0014300</name>
</gene>
<proteinExistence type="predicted"/>